<dbReference type="STRING" id="1423351.A0A074S669"/>
<dbReference type="AlphaFoldDB" id="A0A074S669"/>
<evidence type="ECO:0000313" key="4">
    <source>
        <dbReference type="Proteomes" id="UP000027456"/>
    </source>
</evidence>
<dbReference type="CDD" id="cd09917">
    <property type="entry name" value="F-box_SF"/>
    <property type="match status" value="1"/>
</dbReference>
<comment type="caution">
    <text evidence="3">The sequence shown here is derived from an EMBL/GenBank/DDBJ whole genome shotgun (WGS) entry which is preliminary data.</text>
</comment>
<feature type="region of interest" description="Disordered" evidence="1">
    <location>
        <begin position="1"/>
        <end position="93"/>
    </location>
</feature>
<gene>
    <name evidence="3" type="ORF">V565_046850</name>
</gene>
<dbReference type="Proteomes" id="UP000027456">
    <property type="component" value="Unassembled WGS sequence"/>
</dbReference>
<dbReference type="InterPro" id="IPR036047">
    <property type="entry name" value="F-box-like_dom_sf"/>
</dbReference>
<protein>
    <recommendedName>
        <fullName evidence="2">F-box domain-containing protein</fullName>
    </recommendedName>
</protein>
<sequence length="708" mass="81293">MAPRTRSAIHTAGVATRASLTRSSKKVQAPKSPAPGQKRKAASKPKPKSKPQPKTNPEPESESESESGSELEPEPARKRTRHLDVKQSRPRKVAKTLGLKSMPVEVLIEIARYVVPVDLIMLSRVNKFFRDLFMDKRSAGIWRSALQNLPKLPPCPDGVSEPQYVAMIFTKRCSVHLCGRYAPREMDPALLVRLCARCRDRELVEISRVTDASLVLSSQGLVPGRINQWSHWCLYDEARAVKVKLNELTAAGDQEALQKWKEERRKLVRKREEIAKPLREWLHDRERERGWELNRLKAARAAEIHSRLIKLGWESADFNCYEDWRQRQWTSMVHNPKPITEKIWDNILPHLLGHLEINRNQRLEQEKDRRHGSRRRDLYAWIDRIGSQLPPFARAWYAKSSDPIERPLKPIDNRSASAFAHYLVLRQASPTTSQMQGWNEYKALLDNDVSNEQFLVDFEEKKPLFQESLRNWQRSLEDQLIRLLPDDTHPADFTPSTFDMAAGSGENVQPMSMLSEGVSKLLRADAIFSITPGDEAKPYFYPHHFHDFAHPIHNTYYHTKASEIAKALLGSLGSPDASYLSLRASKQLFQCGRCPSAVALRMSWKELIQHYLDSISLSERIARDPQAQSNKEFVYVCAHDINSEKLDRPFVHRGGEPTGSYIWNVRHCLPCQRLGLNDKASRQYSQAMVAHLRDVHLIETSTPERYST</sequence>
<accession>A0A074S669</accession>
<keyword evidence="4" id="KW-1185">Reference proteome</keyword>
<dbReference type="SUPFAM" id="SSF81383">
    <property type="entry name" value="F-box domain"/>
    <property type="match status" value="1"/>
</dbReference>
<reference evidence="3 4" key="1">
    <citation type="submission" date="2013-12" db="EMBL/GenBank/DDBJ databases">
        <authorList>
            <person name="Cubeta M."/>
            <person name="Pakala S."/>
            <person name="Fedorova N."/>
            <person name="Thomas E."/>
            <person name="Dean R."/>
            <person name="Jabaji S."/>
            <person name="Neate S."/>
            <person name="Toda T."/>
            <person name="Tavantzis S."/>
            <person name="Vilgalys R."/>
            <person name="Bharathan N."/>
            <person name="Pakala S."/>
            <person name="Losada L.S."/>
            <person name="Zafar N."/>
            <person name="Nierman W."/>
        </authorList>
    </citation>
    <scope>NUCLEOTIDE SEQUENCE [LARGE SCALE GENOMIC DNA]</scope>
    <source>
        <strain evidence="3 4">123E</strain>
    </source>
</reference>
<evidence type="ECO:0000256" key="1">
    <source>
        <dbReference type="SAM" id="MobiDB-lite"/>
    </source>
</evidence>
<evidence type="ECO:0000313" key="3">
    <source>
        <dbReference type="EMBL" id="KEP52333.1"/>
    </source>
</evidence>
<dbReference type="InterPro" id="IPR001810">
    <property type="entry name" value="F-box_dom"/>
</dbReference>
<dbReference type="PROSITE" id="PS50181">
    <property type="entry name" value="FBOX"/>
    <property type="match status" value="1"/>
</dbReference>
<dbReference type="EMBL" id="AZST01000111">
    <property type="protein sequence ID" value="KEP52333.1"/>
    <property type="molecule type" value="Genomic_DNA"/>
</dbReference>
<dbReference type="OrthoDB" id="2322499at2759"/>
<dbReference type="HOGENOM" id="CLU_010790_1_0_1"/>
<feature type="compositionally biased region" description="Basic residues" evidence="1">
    <location>
        <begin position="37"/>
        <end position="51"/>
    </location>
</feature>
<feature type="compositionally biased region" description="Basic and acidic residues" evidence="1">
    <location>
        <begin position="74"/>
        <end position="87"/>
    </location>
</feature>
<proteinExistence type="predicted"/>
<name>A0A074S669_9AGAM</name>
<feature type="compositionally biased region" description="Acidic residues" evidence="1">
    <location>
        <begin position="59"/>
        <end position="73"/>
    </location>
</feature>
<feature type="domain" description="F-box" evidence="2">
    <location>
        <begin position="96"/>
        <end position="145"/>
    </location>
</feature>
<dbReference type="Pfam" id="PF00646">
    <property type="entry name" value="F-box"/>
    <property type="match status" value="1"/>
</dbReference>
<evidence type="ECO:0000259" key="2">
    <source>
        <dbReference type="PROSITE" id="PS50181"/>
    </source>
</evidence>
<organism evidence="3 4">
    <name type="scientific">Rhizoctonia solani 123E</name>
    <dbReference type="NCBI Taxonomy" id="1423351"/>
    <lineage>
        <taxon>Eukaryota</taxon>
        <taxon>Fungi</taxon>
        <taxon>Dikarya</taxon>
        <taxon>Basidiomycota</taxon>
        <taxon>Agaricomycotina</taxon>
        <taxon>Agaricomycetes</taxon>
        <taxon>Cantharellales</taxon>
        <taxon>Ceratobasidiaceae</taxon>
        <taxon>Rhizoctonia</taxon>
    </lineage>
</organism>